<dbReference type="PANTHER" id="PTHR31157:SF1">
    <property type="entry name" value="SCP DOMAIN-CONTAINING PROTEIN"/>
    <property type="match status" value="1"/>
</dbReference>
<dbReference type="AlphaFoldDB" id="A0A848FE31"/>
<evidence type="ECO:0000313" key="3">
    <source>
        <dbReference type="Proteomes" id="UP000574067"/>
    </source>
</evidence>
<reference evidence="2 3" key="1">
    <citation type="submission" date="2020-04" db="EMBL/GenBank/DDBJ databases">
        <title>Azohydromonas sp. isolated from soil.</title>
        <authorList>
            <person name="Dahal R.H."/>
        </authorList>
    </citation>
    <scope>NUCLEOTIDE SEQUENCE [LARGE SCALE GENOMIC DNA]</scope>
    <source>
        <strain evidence="2 3">G-1-1-14</strain>
    </source>
</reference>
<dbReference type="Proteomes" id="UP000574067">
    <property type="component" value="Unassembled WGS sequence"/>
</dbReference>
<dbReference type="Pfam" id="PF00188">
    <property type="entry name" value="CAP"/>
    <property type="match status" value="1"/>
</dbReference>
<dbReference type="Gene3D" id="3.40.33.10">
    <property type="entry name" value="CAP"/>
    <property type="match status" value="1"/>
</dbReference>
<dbReference type="EMBL" id="JABBFW010000033">
    <property type="protein sequence ID" value="NML18467.1"/>
    <property type="molecule type" value="Genomic_DNA"/>
</dbReference>
<dbReference type="CDD" id="cd05379">
    <property type="entry name" value="CAP_bacterial"/>
    <property type="match status" value="1"/>
</dbReference>
<keyword evidence="3" id="KW-1185">Reference proteome</keyword>
<sequence>MAVVAGSNCGLANFQAELMQRINAYRARGASCGSYGSFAPTTALTWNDPLQSAAARHSKDMASKNFFSHTGSDGSSAGTRITQAGYSWRTWGENIAAGQTSVQQVVDGWMASPGHCANLMKPAFRHVGVACVSNSASTYRMYWTMDLAAPL</sequence>
<organism evidence="2 3">
    <name type="scientific">Azohydromonas caseinilytica</name>
    <dbReference type="NCBI Taxonomy" id="2728836"/>
    <lineage>
        <taxon>Bacteria</taxon>
        <taxon>Pseudomonadati</taxon>
        <taxon>Pseudomonadota</taxon>
        <taxon>Betaproteobacteria</taxon>
        <taxon>Burkholderiales</taxon>
        <taxon>Sphaerotilaceae</taxon>
        <taxon>Azohydromonas</taxon>
    </lineage>
</organism>
<evidence type="ECO:0000259" key="1">
    <source>
        <dbReference type="Pfam" id="PF00188"/>
    </source>
</evidence>
<evidence type="ECO:0000313" key="2">
    <source>
        <dbReference type="EMBL" id="NML18467.1"/>
    </source>
</evidence>
<proteinExistence type="predicted"/>
<dbReference type="SUPFAM" id="SSF55797">
    <property type="entry name" value="PR-1-like"/>
    <property type="match status" value="1"/>
</dbReference>
<gene>
    <name evidence="2" type="ORF">HHL10_26200</name>
</gene>
<protein>
    <submittedName>
        <fullName evidence="2">CAP domain-containing protein</fullName>
    </submittedName>
</protein>
<name>A0A848FE31_9BURK</name>
<dbReference type="PANTHER" id="PTHR31157">
    <property type="entry name" value="SCP DOMAIN-CONTAINING PROTEIN"/>
    <property type="match status" value="1"/>
</dbReference>
<feature type="domain" description="SCP" evidence="1">
    <location>
        <begin position="20"/>
        <end position="146"/>
    </location>
</feature>
<accession>A0A848FE31</accession>
<dbReference type="InterPro" id="IPR035940">
    <property type="entry name" value="CAP_sf"/>
</dbReference>
<dbReference type="InterPro" id="IPR014044">
    <property type="entry name" value="CAP_dom"/>
</dbReference>
<comment type="caution">
    <text evidence="2">The sequence shown here is derived from an EMBL/GenBank/DDBJ whole genome shotgun (WGS) entry which is preliminary data.</text>
</comment>